<reference evidence="5 6" key="1">
    <citation type="submission" date="2018-02" db="EMBL/GenBank/DDBJ databases">
        <title>Comparative genomes isolates from brazilian mangrove.</title>
        <authorList>
            <person name="Araujo J.E."/>
            <person name="Taketani R.G."/>
            <person name="Silva M.C.P."/>
            <person name="Loureco M.V."/>
            <person name="Andreote F.D."/>
        </authorList>
    </citation>
    <scope>NUCLEOTIDE SEQUENCE [LARGE SCALE GENOMIC DNA]</scope>
    <source>
        <strain evidence="5 6">Nap-Phe MGV</strain>
    </source>
</reference>
<dbReference type="HAMAP" id="MF_00167">
    <property type="entry name" value="CsrA"/>
    <property type="match status" value="1"/>
</dbReference>
<dbReference type="RefSeq" id="WP_105336800.1">
    <property type="nucleotide sequence ID" value="NZ_PUHZ01000018.1"/>
</dbReference>
<dbReference type="EMBL" id="PUHZ01000018">
    <property type="protein sequence ID" value="PQO44626.1"/>
    <property type="molecule type" value="Genomic_DNA"/>
</dbReference>
<gene>
    <name evidence="4" type="primary">csrA</name>
    <name evidence="5" type="ORF">C5Y93_17805</name>
</gene>
<accession>A0A2S8GJM2</accession>
<evidence type="ECO:0000256" key="2">
    <source>
        <dbReference type="ARBA" id="ARBA00022845"/>
    </source>
</evidence>
<keyword evidence="4" id="KW-1005">Bacterial flagellum biogenesis</keyword>
<proteinExistence type="inferred from homology"/>
<keyword evidence="3 4" id="KW-0694">RNA-binding</keyword>
<dbReference type="PANTHER" id="PTHR34984">
    <property type="entry name" value="CARBON STORAGE REGULATOR"/>
    <property type="match status" value="1"/>
</dbReference>
<protein>
    <recommendedName>
        <fullName evidence="4">Translational regulator CsrA</fullName>
    </recommendedName>
</protein>
<keyword evidence="1 4" id="KW-0963">Cytoplasm</keyword>
<evidence type="ECO:0000313" key="5">
    <source>
        <dbReference type="EMBL" id="PQO44626.1"/>
    </source>
</evidence>
<evidence type="ECO:0000256" key="4">
    <source>
        <dbReference type="HAMAP-Rule" id="MF_00167"/>
    </source>
</evidence>
<comment type="function">
    <text evidence="4">A translational regulator that binds mRNA to regulate translation initiation and/or mRNA stability. Usually binds in the 5'-UTR at or near the Shine-Dalgarno sequence preventing ribosome-binding, thus repressing translation. Its main target seems to be the major flagellin gene, while its function is anatagonized by FliW.</text>
</comment>
<dbReference type="InterPro" id="IPR036107">
    <property type="entry name" value="CsrA_sf"/>
</dbReference>
<comment type="caution">
    <text evidence="5">The sequence shown here is derived from an EMBL/GenBank/DDBJ whole genome shotgun (WGS) entry which is preliminary data.</text>
</comment>
<dbReference type="Proteomes" id="UP000237819">
    <property type="component" value="Unassembled WGS sequence"/>
</dbReference>
<dbReference type="SUPFAM" id="SSF117130">
    <property type="entry name" value="CsrA-like"/>
    <property type="match status" value="1"/>
</dbReference>
<dbReference type="GO" id="GO:0044781">
    <property type="term" value="P:bacterial-type flagellum organization"/>
    <property type="evidence" value="ECO:0007669"/>
    <property type="project" value="UniProtKB-KW"/>
</dbReference>
<dbReference type="GO" id="GO:1902208">
    <property type="term" value="P:regulation of bacterial-type flagellum assembly"/>
    <property type="evidence" value="ECO:0007669"/>
    <property type="project" value="UniProtKB-UniRule"/>
</dbReference>
<dbReference type="Pfam" id="PF02599">
    <property type="entry name" value="CsrA"/>
    <property type="match status" value="1"/>
</dbReference>
<dbReference type="GO" id="GO:0045947">
    <property type="term" value="P:negative regulation of translational initiation"/>
    <property type="evidence" value="ECO:0007669"/>
    <property type="project" value="UniProtKB-UniRule"/>
</dbReference>
<keyword evidence="2 4" id="KW-0810">Translation regulation</keyword>
<dbReference type="Gene3D" id="2.60.40.4380">
    <property type="entry name" value="Translational regulator CsrA"/>
    <property type="match status" value="1"/>
</dbReference>
<dbReference type="OrthoDB" id="289081at2"/>
<keyword evidence="4" id="KW-0678">Repressor</keyword>
<dbReference type="GO" id="GO:0006402">
    <property type="term" value="P:mRNA catabolic process"/>
    <property type="evidence" value="ECO:0007669"/>
    <property type="project" value="InterPro"/>
</dbReference>
<dbReference type="GO" id="GO:0005829">
    <property type="term" value="C:cytosol"/>
    <property type="evidence" value="ECO:0007669"/>
    <property type="project" value="TreeGrafter"/>
</dbReference>
<dbReference type="InterPro" id="IPR003751">
    <property type="entry name" value="CsrA"/>
</dbReference>
<comment type="subcellular location">
    <subcellularLocation>
        <location evidence="4">Cytoplasm</location>
    </subcellularLocation>
</comment>
<dbReference type="AlphaFoldDB" id="A0A2S8GJM2"/>
<sequence length="72" mass="7900">MLILSRKIGETIHVGDNVKIVINRISGNRVTVGIDAPDQVRILRGEVMDLGELTLEIEATDLVDHELLSGTH</sequence>
<name>A0A2S8GJM2_9BACT</name>
<dbReference type="GO" id="GO:0006109">
    <property type="term" value="P:regulation of carbohydrate metabolic process"/>
    <property type="evidence" value="ECO:0007669"/>
    <property type="project" value="InterPro"/>
</dbReference>
<evidence type="ECO:0000256" key="3">
    <source>
        <dbReference type="ARBA" id="ARBA00022884"/>
    </source>
</evidence>
<dbReference type="PANTHER" id="PTHR34984:SF1">
    <property type="entry name" value="CARBON STORAGE REGULATOR"/>
    <property type="match status" value="1"/>
</dbReference>
<comment type="similarity">
    <text evidence="4">Belongs to the CsrA/RsmA family.</text>
</comment>
<evidence type="ECO:0000256" key="1">
    <source>
        <dbReference type="ARBA" id="ARBA00022490"/>
    </source>
</evidence>
<evidence type="ECO:0000313" key="6">
    <source>
        <dbReference type="Proteomes" id="UP000237819"/>
    </source>
</evidence>
<comment type="subunit">
    <text evidence="4">Homodimer; the beta-strands of each monomer intercalate to form a hydrophobic core, while the alpha-helices form wings that extend away from the core.</text>
</comment>
<organism evidence="5 6">
    <name type="scientific">Blastopirellula marina</name>
    <dbReference type="NCBI Taxonomy" id="124"/>
    <lineage>
        <taxon>Bacteria</taxon>
        <taxon>Pseudomonadati</taxon>
        <taxon>Planctomycetota</taxon>
        <taxon>Planctomycetia</taxon>
        <taxon>Pirellulales</taxon>
        <taxon>Pirellulaceae</taxon>
        <taxon>Blastopirellula</taxon>
    </lineage>
</organism>
<dbReference type="GO" id="GO:0048027">
    <property type="term" value="F:mRNA 5'-UTR binding"/>
    <property type="evidence" value="ECO:0007669"/>
    <property type="project" value="UniProtKB-UniRule"/>
</dbReference>